<dbReference type="EMBL" id="GGEC01063652">
    <property type="protein sequence ID" value="MBX44136.1"/>
    <property type="molecule type" value="Transcribed_RNA"/>
</dbReference>
<accession>A0A2P2NNS4</accession>
<feature type="region of interest" description="Disordered" evidence="1">
    <location>
        <begin position="1"/>
        <end position="25"/>
    </location>
</feature>
<name>A0A2P2NNS4_RHIMU</name>
<reference evidence="2" key="1">
    <citation type="submission" date="2018-02" db="EMBL/GenBank/DDBJ databases">
        <title>Rhizophora mucronata_Transcriptome.</title>
        <authorList>
            <person name="Meera S.P."/>
            <person name="Sreeshan A."/>
            <person name="Augustine A."/>
        </authorList>
    </citation>
    <scope>NUCLEOTIDE SEQUENCE</scope>
    <source>
        <tissue evidence="2">Leaf</tissue>
    </source>
</reference>
<feature type="compositionally biased region" description="Polar residues" evidence="1">
    <location>
        <begin position="1"/>
        <end position="15"/>
    </location>
</feature>
<protein>
    <submittedName>
        <fullName evidence="2">Uncharacterized protein</fullName>
    </submittedName>
</protein>
<sequence length="25" mass="2847">MRNALEDQSGQTSSKFHWGQHSIMA</sequence>
<proteinExistence type="predicted"/>
<evidence type="ECO:0000313" key="2">
    <source>
        <dbReference type="EMBL" id="MBX44136.1"/>
    </source>
</evidence>
<organism evidence="2">
    <name type="scientific">Rhizophora mucronata</name>
    <name type="common">Asiatic mangrove</name>
    <dbReference type="NCBI Taxonomy" id="61149"/>
    <lineage>
        <taxon>Eukaryota</taxon>
        <taxon>Viridiplantae</taxon>
        <taxon>Streptophyta</taxon>
        <taxon>Embryophyta</taxon>
        <taxon>Tracheophyta</taxon>
        <taxon>Spermatophyta</taxon>
        <taxon>Magnoliopsida</taxon>
        <taxon>eudicotyledons</taxon>
        <taxon>Gunneridae</taxon>
        <taxon>Pentapetalae</taxon>
        <taxon>rosids</taxon>
        <taxon>fabids</taxon>
        <taxon>Malpighiales</taxon>
        <taxon>Rhizophoraceae</taxon>
        <taxon>Rhizophora</taxon>
    </lineage>
</organism>
<dbReference type="AlphaFoldDB" id="A0A2P2NNS4"/>
<evidence type="ECO:0000256" key="1">
    <source>
        <dbReference type="SAM" id="MobiDB-lite"/>
    </source>
</evidence>